<dbReference type="GO" id="GO:0008477">
    <property type="term" value="F:purine nucleosidase activity"/>
    <property type="evidence" value="ECO:0007669"/>
    <property type="project" value="TreeGrafter"/>
</dbReference>
<reference evidence="4 5" key="1">
    <citation type="submission" date="2018-05" db="EMBL/GenBank/DDBJ databases">
        <authorList>
            <person name="Goeker M."/>
            <person name="Huntemann M."/>
            <person name="Clum A."/>
            <person name="Pillay M."/>
            <person name="Palaniappan K."/>
            <person name="Varghese N."/>
            <person name="Mikhailova N."/>
            <person name="Stamatis D."/>
            <person name="Reddy T."/>
            <person name="Daum C."/>
            <person name="Shapiro N."/>
            <person name="Ivanova N."/>
            <person name="Kyrpides N."/>
            <person name="Woyke T."/>
        </authorList>
    </citation>
    <scope>NUCLEOTIDE SEQUENCE [LARGE SCALE GENOMIC DNA]</scope>
    <source>
        <strain evidence="4 5">DSM 26524</strain>
    </source>
</reference>
<dbReference type="Pfam" id="PF01156">
    <property type="entry name" value="IU_nuc_hydro"/>
    <property type="match status" value="1"/>
</dbReference>
<proteinExistence type="predicted"/>
<feature type="domain" description="Inosine/uridine-preferring nucleoside hydrolase" evidence="3">
    <location>
        <begin position="18"/>
        <end position="254"/>
    </location>
</feature>
<sequence>MRYQDYTFKVPEEKIVRLITDTDAKNEADDDFAVVQALLSPKIDNVGLVAAHYGTKRDADSMERSYRELETVVDKMGFTGQIPICHGAPHALTDTSTPVDSEGARLIIEEAMKQDDSPLYAIFLGPLTDIASAYLMEPRIAKRLTVIWIGGGLYPDGGEEFNLGNDINAANVVFGSNMEVWQVPKNVYEMIPVTMAELEYRVRPYGEIGAYLCDQLMEHAFTEQPRKSPFRSGECWVLGDSPAVGLILYEDRFSFEWKQAPSVGVDMNYIHSKRFRPIRVYQKIDSRLILEDFYAKLALFAARNK</sequence>
<dbReference type="RefSeq" id="WP_109748714.1">
    <property type="nucleotide sequence ID" value="NZ_CABJAT010000017.1"/>
</dbReference>
<keyword evidence="2" id="KW-0326">Glycosidase</keyword>
<gene>
    <name evidence="4" type="ORF">C7383_12150</name>
</gene>
<keyword evidence="1" id="KW-0378">Hydrolase</keyword>
<evidence type="ECO:0000313" key="4">
    <source>
        <dbReference type="EMBL" id="PWJ72184.1"/>
    </source>
</evidence>
<dbReference type="GO" id="GO:0005829">
    <property type="term" value="C:cytosol"/>
    <property type="evidence" value="ECO:0007669"/>
    <property type="project" value="TreeGrafter"/>
</dbReference>
<protein>
    <submittedName>
        <fullName evidence="4">Inosine-uridine nucleoside N-ribohydrolase</fullName>
    </submittedName>
</protein>
<dbReference type="EMBL" id="QGGY01000021">
    <property type="protein sequence ID" value="PWJ72184.1"/>
    <property type="molecule type" value="Genomic_DNA"/>
</dbReference>
<comment type="caution">
    <text evidence="4">The sequence shown here is derived from an EMBL/GenBank/DDBJ whole genome shotgun (WGS) entry which is preliminary data.</text>
</comment>
<dbReference type="PANTHER" id="PTHR12304:SF4">
    <property type="entry name" value="URIDINE NUCLEOSIDASE"/>
    <property type="match status" value="1"/>
</dbReference>
<keyword evidence="5" id="KW-1185">Reference proteome</keyword>
<evidence type="ECO:0000313" key="5">
    <source>
        <dbReference type="Proteomes" id="UP000245412"/>
    </source>
</evidence>
<evidence type="ECO:0000259" key="3">
    <source>
        <dbReference type="Pfam" id="PF01156"/>
    </source>
</evidence>
<organism evidence="4 5">
    <name type="scientific">Murimonas intestini</name>
    <dbReference type="NCBI Taxonomy" id="1337051"/>
    <lineage>
        <taxon>Bacteria</taxon>
        <taxon>Bacillati</taxon>
        <taxon>Bacillota</taxon>
        <taxon>Clostridia</taxon>
        <taxon>Lachnospirales</taxon>
        <taxon>Lachnospiraceae</taxon>
        <taxon>Murimonas</taxon>
    </lineage>
</organism>
<dbReference type="AlphaFoldDB" id="A0AB73SY01"/>
<dbReference type="PANTHER" id="PTHR12304">
    <property type="entry name" value="INOSINE-URIDINE PREFERRING NUCLEOSIDE HYDROLASE"/>
    <property type="match status" value="1"/>
</dbReference>
<evidence type="ECO:0000256" key="1">
    <source>
        <dbReference type="ARBA" id="ARBA00022801"/>
    </source>
</evidence>
<dbReference type="InterPro" id="IPR036452">
    <property type="entry name" value="Ribo_hydro-like"/>
</dbReference>
<accession>A0AB73SY01</accession>
<name>A0AB73SY01_9FIRM</name>
<dbReference type="SUPFAM" id="SSF53590">
    <property type="entry name" value="Nucleoside hydrolase"/>
    <property type="match status" value="1"/>
</dbReference>
<evidence type="ECO:0000256" key="2">
    <source>
        <dbReference type="ARBA" id="ARBA00023295"/>
    </source>
</evidence>
<dbReference type="InterPro" id="IPR023186">
    <property type="entry name" value="IUNH"/>
</dbReference>
<dbReference type="Gene3D" id="3.90.245.10">
    <property type="entry name" value="Ribonucleoside hydrolase-like"/>
    <property type="match status" value="1"/>
</dbReference>
<dbReference type="InterPro" id="IPR001910">
    <property type="entry name" value="Inosine/uridine_hydrolase_dom"/>
</dbReference>
<dbReference type="Proteomes" id="UP000245412">
    <property type="component" value="Unassembled WGS sequence"/>
</dbReference>
<dbReference type="GO" id="GO:0006152">
    <property type="term" value="P:purine nucleoside catabolic process"/>
    <property type="evidence" value="ECO:0007669"/>
    <property type="project" value="TreeGrafter"/>
</dbReference>